<keyword evidence="5" id="KW-1185">Reference proteome</keyword>
<dbReference type="EMBL" id="JBHUPD010000002">
    <property type="protein sequence ID" value="MFD2872525.1"/>
    <property type="molecule type" value="Genomic_DNA"/>
</dbReference>
<dbReference type="InterPro" id="IPR005814">
    <property type="entry name" value="Aminotrans_3"/>
</dbReference>
<dbReference type="NCBIfam" id="NF004856">
    <property type="entry name" value="PRK06209.1"/>
    <property type="match status" value="1"/>
</dbReference>
<organism evidence="4 5">
    <name type="scientific">Mucilaginibacter ximonensis</name>
    <dbReference type="NCBI Taxonomy" id="538021"/>
    <lineage>
        <taxon>Bacteria</taxon>
        <taxon>Pseudomonadati</taxon>
        <taxon>Bacteroidota</taxon>
        <taxon>Sphingobacteriia</taxon>
        <taxon>Sphingobacteriales</taxon>
        <taxon>Sphingobacteriaceae</taxon>
        <taxon>Mucilaginibacter</taxon>
    </lineage>
</organism>
<accession>A0ABW5YC28</accession>
<keyword evidence="4" id="KW-0413">Isomerase</keyword>
<evidence type="ECO:0000313" key="4">
    <source>
        <dbReference type="EMBL" id="MFD2872525.1"/>
    </source>
</evidence>
<protein>
    <submittedName>
        <fullName evidence="4">Glutamate-1-semialdehyde 2,1-aminomutase</fullName>
        <ecNumber evidence="4">5.4.3.8</ecNumber>
    </submittedName>
</protein>
<dbReference type="SUPFAM" id="SSF53383">
    <property type="entry name" value="PLP-dependent transferases"/>
    <property type="match status" value="1"/>
</dbReference>
<dbReference type="Proteomes" id="UP001597557">
    <property type="component" value="Unassembled WGS sequence"/>
</dbReference>
<dbReference type="PANTHER" id="PTHR43713">
    <property type="entry name" value="GLUTAMATE-1-SEMIALDEHYDE 2,1-AMINOMUTASE"/>
    <property type="match status" value="1"/>
</dbReference>
<evidence type="ECO:0000256" key="2">
    <source>
        <dbReference type="ARBA" id="ARBA00022898"/>
    </source>
</evidence>
<evidence type="ECO:0000313" key="5">
    <source>
        <dbReference type="Proteomes" id="UP001597557"/>
    </source>
</evidence>
<comment type="caution">
    <text evidence="4">The sequence shown here is derived from an EMBL/GenBank/DDBJ whole genome shotgun (WGS) entry which is preliminary data.</text>
</comment>
<dbReference type="Gene3D" id="3.90.1150.10">
    <property type="entry name" value="Aspartate Aminotransferase, domain 1"/>
    <property type="match status" value="1"/>
</dbReference>
<gene>
    <name evidence="4" type="ORF">ACFS5N_08610</name>
</gene>
<name>A0ABW5YC28_9SPHI</name>
<evidence type="ECO:0000256" key="1">
    <source>
        <dbReference type="ARBA" id="ARBA00001933"/>
    </source>
</evidence>
<dbReference type="GO" id="GO:0042286">
    <property type="term" value="F:glutamate-1-semialdehyde 2,1-aminomutase activity"/>
    <property type="evidence" value="ECO:0007669"/>
    <property type="project" value="UniProtKB-EC"/>
</dbReference>
<dbReference type="InterPro" id="IPR015421">
    <property type="entry name" value="PyrdxlP-dep_Trfase_major"/>
</dbReference>
<dbReference type="RefSeq" id="WP_377184294.1">
    <property type="nucleotide sequence ID" value="NZ_JBHUPD010000002.1"/>
</dbReference>
<evidence type="ECO:0000256" key="3">
    <source>
        <dbReference type="RuleBase" id="RU003560"/>
    </source>
</evidence>
<sequence length="433" mass="47783">MDNNWYREQLHALIPGGAHTYSRGDDQFPSNAPAILERGEGAYVFSPDGRKFLDYGMGLRSVNIGYGDKEVADACYHEILKGNNLTRASITELNAAALLVDLIPSVEMVKFAKHGSVVTSAAVKLARAYTGKKYVLVPAQQPFFSYDDWFIGSTVMTRGIPDEMSSLTLKFDYNDLESVAKLMEIYKGQVAAVIMEASTTEPPKEGFLQGIQSLCKANDAVFIIDEMITGFRWHLQGAQAFYNIEPDLCTFGKAMANGFAVAALAGKRDIMKLGSILEEGRERVFLTSTTHGAEMGSLGAFIKTIEILKRDNVIDHLWSYGQKLIAGITDIANEQGIADQFKISGYPCSPAYTTFDETGNISLAYRTLFSQEMVRNGVLMPWIALSYAHKDTELDQTLSAAYSALSVYKKALEGGMDKYLTSPVIKPVFRKYN</sequence>
<dbReference type="InterPro" id="IPR015422">
    <property type="entry name" value="PyrdxlP-dep_Trfase_small"/>
</dbReference>
<keyword evidence="2 3" id="KW-0663">Pyridoxal phosphate</keyword>
<dbReference type="InterPro" id="IPR015424">
    <property type="entry name" value="PyrdxlP-dep_Trfase"/>
</dbReference>
<dbReference type="Pfam" id="PF00202">
    <property type="entry name" value="Aminotran_3"/>
    <property type="match status" value="1"/>
</dbReference>
<comment type="cofactor">
    <cofactor evidence="1">
        <name>pyridoxal 5'-phosphate</name>
        <dbReference type="ChEBI" id="CHEBI:597326"/>
    </cofactor>
</comment>
<dbReference type="Gene3D" id="3.40.640.10">
    <property type="entry name" value="Type I PLP-dependent aspartate aminotransferase-like (Major domain)"/>
    <property type="match status" value="1"/>
</dbReference>
<comment type="similarity">
    <text evidence="3">Belongs to the class-III pyridoxal-phosphate-dependent aminotransferase family.</text>
</comment>
<dbReference type="PANTHER" id="PTHR43713:SF3">
    <property type="entry name" value="GLUTAMATE-1-SEMIALDEHYDE 2,1-AMINOMUTASE 1, CHLOROPLASTIC-RELATED"/>
    <property type="match status" value="1"/>
</dbReference>
<proteinExistence type="inferred from homology"/>
<reference evidence="5" key="1">
    <citation type="journal article" date="2019" name="Int. J. Syst. Evol. Microbiol.">
        <title>The Global Catalogue of Microorganisms (GCM) 10K type strain sequencing project: providing services to taxonomists for standard genome sequencing and annotation.</title>
        <authorList>
            <consortium name="The Broad Institute Genomics Platform"/>
            <consortium name="The Broad Institute Genome Sequencing Center for Infectious Disease"/>
            <person name="Wu L."/>
            <person name="Ma J."/>
        </authorList>
    </citation>
    <scope>NUCLEOTIDE SEQUENCE [LARGE SCALE GENOMIC DNA]</scope>
    <source>
        <strain evidence="5">KCTC 22437</strain>
    </source>
</reference>
<dbReference type="EC" id="5.4.3.8" evidence="4"/>